<comment type="caution">
    <text evidence="2">The sequence shown here is derived from an EMBL/GenBank/DDBJ whole genome shotgun (WGS) entry which is preliminary data.</text>
</comment>
<dbReference type="InterPro" id="IPR052407">
    <property type="entry name" value="BTB_POZ_domain_cont_9"/>
</dbReference>
<name>A0A3S3RGX4_9ACAR</name>
<dbReference type="STRING" id="1965070.A0A3S3RGX4"/>
<dbReference type="GO" id="GO:0005737">
    <property type="term" value="C:cytoplasm"/>
    <property type="evidence" value="ECO:0007669"/>
    <property type="project" value="TreeGrafter"/>
</dbReference>
<accession>A0A3S3RGX4</accession>
<dbReference type="PANTHER" id="PTHR46306:SF1">
    <property type="entry name" value="BTB_POZ DOMAIN-CONTAINING PROTEIN 9"/>
    <property type="match status" value="1"/>
</dbReference>
<evidence type="ECO:0000313" key="3">
    <source>
        <dbReference type="Proteomes" id="UP000285301"/>
    </source>
</evidence>
<dbReference type="InterPro" id="IPR011333">
    <property type="entry name" value="SKP1/BTB/POZ_sf"/>
</dbReference>
<dbReference type="EMBL" id="NCKU01010736">
    <property type="protein sequence ID" value="RWS00689.1"/>
    <property type="molecule type" value="Genomic_DNA"/>
</dbReference>
<sequence>QSLKAVLQYAYEGFAETGDFTPLQLLSLISLVHEYQFDELFQDSVNKFKFEFIANDNIAQVFDVTTLCEIDSILEKCWIFLEENSETIVSNLDLFSTFSLEMVNAIVLRDTFYANEIDIFNAVMAWHQ</sequence>
<evidence type="ECO:0000313" key="2">
    <source>
        <dbReference type="EMBL" id="RWS00689.1"/>
    </source>
</evidence>
<evidence type="ECO:0000259" key="1">
    <source>
        <dbReference type="Pfam" id="PF07707"/>
    </source>
</evidence>
<gene>
    <name evidence="2" type="ORF">B4U79_10161</name>
</gene>
<dbReference type="Pfam" id="PF07707">
    <property type="entry name" value="BACK"/>
    <property type="match status" value="1"/>
</dbReference>
<dbReference type="OrthoDB" id="6476088at2759"/>
<keyword evidence="3" id="KW-1185">Reference proteome</keyword>
<dbReference type="InterPro" id="IPR011705">
    <property type="entry name" value="BACK"/>
</dbReference>
<dbReference type="Proteomes" id="UP000285301">
    <property type="component" value="Unassembled WGS sequence"/>
</dbReference>
<organism evidence="2 3">
    <name type="scientific">Dinothrombium tinctorium</name>
    <dbReference type="NCBI Taxonomy" id="1965070"/>
    <lineage>
        <taxon>Eukaryota</taxon>
        <taxon>Metazoa</taxon>
        <taxon>Ecdysozoa</taxon>
        <taxon>Arthropoda</taxon>
        <taxon>Chelicerata</taxon>
        <taxon>Arachnida</taxon>
        <taxon>Acari</taxon>
        <taxon>Acariformes</taxon>
        <taxon>Trombidiformes</taxon>
        <taxon>Prostigmata</taxon>
        <taxon>Anystina</taxon>
        <taxon>Parasitengona</taxon>
        <taxon>Trombidioidea</taxon>
        <taxon>Trombidiidae</taxon>
        <taxon>Dinothrombium</taxon>
    </lineage>
</organism>
<dbReference type="AlphaFoldDB" id="A0A3S3RGX4"/>
<reference evidence="2 3" key="1">
    <citation type="journal article" date="2018" name="Gigascience">
        <title>Genomes of trombidid mites reveal novel predicted allergens and laterally-transferred genes associated with secondary metabolism.</title>
        <authorList>
            <person name="Dong X."/>
            <person name="Chaisiri K."/>
            <person name="Xia D."/>
            <person name="Armstrong S.D."/>
            <person name="Fang Y."/>
            <person name="Donnelly M.J."/>
            <person name="Kadowaki T."/>
            <person name="McGarry J.W."/>
            <person name="Darby A.C."/>
            <person name="Makepeace B.L."/>
        </authorList>
    </citation>
    <scope>NUCLEOTIDE SEQUENCE [LARGE SCALE GENOMIC DNA]</scope>
    <source>
        <strain evidence="2">UoL-WK</strain>
    </source>
</reference>
<dbReference type="Gene3D" id="3.30.710.10">
    <property type="entry name" value="Potassium Channel Kv1.1, Chain A"/>
    <property type="match status" value="1"/>
</dbReference>
<dbReference type="PANTHER" id="PTHR46306">
    <property type="entry name" value="BTB/POZ DOMAIN-CONTAINING PROTEIN 9"/>
    <property type="match status" value="1"/>
</dbReference>
<proteinExistence type="predicted"/>
<protein>
    <submittedName>
        <fullName evidence="2">BTB/POZ domain-containing protein 9-like protein</fullName>
    </submittedName>
</protein>
<feature type="non-terminal residue" evidence="2">
    <location>
        <position position="128"/>
    </location>
</feature>
<feature type="domain" description="BACK" evidence="1">
    <location>
        <begin position="60"/>
        <end position="127"/>
    </location>
</feature>
<feature type="non-terminal residue" evidence="2">
    <location>
        <position position="1"/>
    </location>
</feature>